<organism evidence="2 3">
    <name type="scientific">Pleuronectes platessa</name>
    <name type="common">European plaice</name>
    <dbReference type="NCBI Taxonomy" id="8262"/>
    <lineage>
        <taxon>Eukaryota</taxon>
        <taxon>Metazoa</taxon>
        <taxon>Chordata</taxon>
        <taxon>Craniata</taxon>
        <taxon>Vertebrata</taxon>
        <taxon>Euteleostomi</taxon>
        <taxon>Actinopterygii</taxon>
        <taxon>Neopterygii</taxon>
        <taxon>Teleostei</taxon>
        <taxon>Neoteleostei</taxon>
        <taxon>Acanthomorphata</taxon>
        <taxon>Carangaria</taxon>
        <taxon>Pleuronectiformes</taxon>
        <taxon>Pleuronectoidei</taxon>
        <taxon>Pleuronectidae</taxon>
        <taxon>Pleuronectes</taxon>
    </lineage>
</organism>
<feature type="region of interest" description="Disordered" evidence="1">
    <location>
        <begin position="42"/>
        <end position="82"/>
    </location>
</feature>
<evidence type="ECO:0000313" key="3">
    <source>
        <dbReference type="Proteomes" id="UP001153269"/>
    </source>
</evidence>
<feature type="compositionally biased region" description="Polar residues" evidence="1">
    <location>
        <begin position="1"/>
        <end position="18"/>
    </location>
</feature>
<dbReference type="AlphaFoldDB" id="A0A9N7TXN5"/>
<comment type="caution">
    <text evidence="2">The sequence shown here is derived from an EMBL/GenBank/DDBJ whole genome shotgun (WGS) entry which is preliminary data.</text>
</comment>
<feature type="region of interest" description="Disordered" evidence="1">
    <location>
        <begin position="1"/>
        <end position="27"/>
    </location>
</feature>
<accession>A0A9N7TXN5</accession>
<feature type="compositionally biased region" description="Basic and acidic residues" evidence="1">
    <location>
        <begin position="43"/>
        <end position="52"/>
    </location>
</feature>
<name>A0A9N7TXN5_PLEPL</name>
<keyword evidence="3" id="KW-1185">Reference proteome</keyword>
<reference evidence="2" key="1">
    <citation type="submission" date="2020-03" db="EMBL/GenBank/DDBJ databases">
        <authorList>
            <person name="Weist P."/>
        </authorList>
    </citation>
    <scope>NUCLEOTIDE SEQUENCE</scope>
</reference>
<feature type="compositionally biased region" description="Basic and acidic residues" evidence="1">
    <location>
        <begin position="70"/>
        <end position="80"/>
    </location>
</feature>
<sequence>MNNQSRVSRSVCSHLSTSPAAPCTTTAPQLTELTHTYLNRSGSYDHMHHYHDPAPPPRSGESAPGVQKGDLSHGGDRGYSSDHLSLACLQTSRPKGSIHKVLDESLGQVLQKEI</sequence>
<evidence type="ECO:0000256" key="1">
    <source>
        <dbReference type="SAM" id="MobiDB-lite"/>
    </source>
</evidence>
<gene>
    <name evidence="2" type="ORF">PLEPLA_LOCUS8457</name>
</gene>
<dbReference type="EMBL" id="CADEAL010000465">
    <property type="protein sequence ID" value="CAB1420582.1"/>
    <property type="molecule type" value="Genomic_DNA"/>
</dbReference>
<dbReference type="Proteomes" id="UP001153269">
    <property type="component" value="Unassembled WGS sequence"/>
</dbReference>
<evidence type="ECO:0000313" key="2">
    <source>
        <dbReference type="EMBL" id="CAB1420582.1"/>
    </source>
</evidence>
<protein>
    <submittedName>
        <fullName evidence="2">Uncharacterized protein</fullName>
    </submittedName>
</protein>
<proteinExistence type="predicted"/>